<sequence>MECSVDDHTSHLQSSINWRPSDHMVATMDKSELEYQPKKIRAYAVRILKELTKKKTRPMLMCFRNWEMRVGLGGPDNEDESDDQTRVLVFNDKYISFLIPWMMSFCWYVDEIMEELADLRDLNTVCNGKLTLGPVFTVEELVKIDMIFRLFTTVVPKQYLESKSHHSKVTETNRVEGAKSTAALKPAIEAPKPVEITECVEAPECIENPEPTKVDKSAVSKSKCHAQPASFRILDASNSVNPAKPSMSSNPSAPPLPKDIPESPSFDYEPSNAVAQKPVQPAGNSVVIQKPLFDDLVNKIQGLQLSIEIMQNM</sequence>
<evidence type="ECO:0000313" key="2">
    <source>
        <dbReference type="EMBL" id="KAH3667674.1"/>
    </source>
</evidence>
<dbReference type="AlphaFoldDB" id="A0A1B7SDJ2"/>
<reference evidence="2" key="2">
    <citation type="submission" date="2021-01" db="EMBL/GenBank/DDBJ databases">
        <authorList>
            <person name="Schikora-Tamarit M.A."/>
        </authorList>
    </citation>
    <scope>NUCLEOTIDE SEQUENCE</scope>
    <source>
        <strain evidence="2">NCAIM Y.01608</strain>
    </source>
</reference>
<organism evidence="2 3">
    <name type="scientific">Ogataea polymorpha</name>
    <dbReference type="NCBI Taxonomy" id="460523"/>
    <lineage>
        <taxon>Eukaryota</taxon>
        <taxon>Fungi</taxon>
        <taxon>Dikarya</taxon>
        <taxon>Ascomycota</taxon>
        <taxon>Saccharomycotina</taxon>
        <taxon>Pichiomycetes</taxon>
        <taxon>Pichiales</taxon>
        <taxon>Pichiaceae</taxon>
        <taxon>Ogataea</taxon>
    </lineage>
</organism>
<dbReference type="RefSeq" id="XP_018209523.1">
    <property type="nucleotide sequence ID" value="XM_018356392.1"/>
</dbReference>
<gene>
    <name evidence="2" type="ORF">OGATHE_003197</name>
</gene>
<feature type="compositionally biased region" description="Polar residues" evidence="1">
    <location>
        <begin position="238"/>
        <end position="251"/>
    </location>
</feature>
<protein>
    <submittedName>
        <fullName evidence="2">Uncharacterized protein</fullName>
    </submittedName>
</protein>
<feature type="region of interest" description="Disordered" evidence="1">
    <location>
        <begin position="238"/>
        <end position="270"/>
    </location>
</feature>
<reference evidence="2" key="1">
    <citation type="journal article" date="2021" name="Open Biol.">
        <title>Shared evolutionary footprints suggest mitochondrial oxidative damage underlies multiple complex I losses in fungi.</title>
        <authorList>
            <person name="Schikora-Tamarit M.A."/>
            <person name="Marcet-Houben M."/>
            <person name="Nosek J."/>
            <person name="Gabaldon T."/>
        </authorList>
    </citation>
    <scope>NUCLEOTIDE SEQUENCE</scope>
    <source>
        <strain evidence="2">NCAIM Y.01608</strain>
    </source>
</reference>
<accession>A0A1B7SDJ2</accession>
<name>A0A1B7SDJ2_9ASCO</name>
<dbReference type="EMBL" id="JAEUBD010001062">
    <property type="protein sequence ID" value="KAH3667674.1"/>
    <property type="molecule type" value="Genomic_DNA"/>
</dbReference>
<evidence type="ECO:0000313" key="3">
    <source>
        <dbReference type="Proteomes" id="UP000788993"/>
    </source>
</evidence>
<evidence type="ECO:0000256" key="1">
    <source>
        <dbReference type="SAM" id="MobiDB-lite"/>
    </source>
</evidence>
<dbReference type="Proteomes" id="UP000788993">
    <property type="component" value="Unassembled WGS sequence"/>
</dbReference>
<proteinExistence type="predicted"/>
<comment type="caution">
    <text evidence="2">The sequence shown here is derived from an EMBL/GenBank/DDBJ whole genome shotgun (WGS) entry which is preliminary data.</text>
</comment>
<keyword evidence="3" id="KW-1185">Reference proteome</keyword>